<comment type="caution">
    <text evidence="5">The sequence shown here is derived from an EMBL/GenBank/DDBJ whole genome shotgun (WGS) entry which is preliminary data.</text>
</comment>
<comment type="similarity">
    <text evidence="1">Belongs to the aldehyde dehydrogenase family.</text>
</comment>
<reference evidence="5" key="1">
    <citation type="journal article" date="2014" name="Int. J. Syst. Evol. Microbiol.">
        <title>Complete genome sequence of Corynebacterium casei LMG S-19264T (=DSM 44701T), isolated from a smear-ripened cheese.</title>
        <authorList>
            <consortium name="US DOE Joint Genome Institute (JGI-PGF)"/>
            <person name="Walter F."/>
            <person name="Albersmeier A."/>
            <person name="Kalinowski J."/>
            <person name="Ruckert C."/>
        </authorList>
    </citation>
    <scope>NUCLEOTIDE SEQUENCE</scope>
    <source>
        <strain evidence="5">CGMCC 1.15330</strain>
    </source>
</reference>
<evidence type="ECO:0000313" key="6">
    <source>
        <dbReference type="Proteomes" id="UP000623067"/>
    </source>
</evidence>
<name>A0A916SUC4_9SPHN</name>
<evidence type="ECO:0000256" key="2">
    <source>
        <dbReference type="ARBA" id="ARBA00022857"/>
    </source>
</evidence>
<reference evidence="5" key="2">
    <citation type="submission" date="2020-09" db="EMBL/GenBank/DDBJ databases">
        <authorList>
            <person name="Sun Q."/>
            <person name="Zhou Y."/>
        </authorList>
    </citation>
    <scope>NUCLEOTIDE SEQUENCE</scope>
    <source>
        <strain evidence="5">CGMCC 1.15330</strain>
    </source>
</reference>
<dbReference type="FunFam" id="3.40.605.10:FF:000012">
    <property type="entry name" value="NAD-dependent succinate-semialdehyde dehydrogenase"/>
    <property type="match status" value="1"/>
</dbReference>
<dbReference type="GO" id="GO:0004777">
    <property type="term" value="F:succinate-semialdehyde dehydrogenase (NAD+) activity"/>
    <property type="evidence" value="ECO:0007669"/>
    <property type="project" value="TreeGrafter"/>
</dbReference>
<dbReference type="InterPro" id="IPR016163">
    <property type="entry name" value="Ald_DH_C"/>
</dbReference>
<dbReference type="InterPro" id="IPR044148">
    <property type="entry name" value="ALDH_GabD1-like"/>
</dbReference>
<evidence type="ECO:0000259" key="4">
    <source>
        <dbReference type="Pfam" id="PF00171"/>
    </source>
</evidence>
<gene>
    <name evidence="5" type="primary">gabD1</name>
    <name evidence="5" type="ORF">GCM10011380_03690</name>
</gene>
<proteinExistence type="inferred from homology"/>
<dbReference type="PANTHER" id="PTHR43217:SF1">
    <property type="entry name" value="SUCCINATE SEMIALDEHYDE DEHYDROGENASE [NAD(P)+] SAD"/>
    <property type="match status" value="1"/>
</dbReference>
<dbReference type="InterPro" id="IPR016161">
    <property type="entry name" value="Ald_DH/histidinol_DH"/>
</dbReference>
<dbReference type="SUPFAM" id="SSF53720">
    <property type="entry name" value="ALDH-like"/>
    <property type="match status" value="1"/>
</dbReference>
<feature type="domain" description="Aldehyde dehydrogenase" evidence="4">
    <location>
        <begin position="4"/>
        <end position="450"/>
    </location>
</feature>
<evidence type="ECO:0000256" key="1">
    <source>
        <dbReference type="ARBA" id="ARBA00009986"/>
    </source>
</evidence>
<evidence type="ECO:0000256" key="3">
    <source>
        <dbReference type="ARBA" id="ARBA00023002"/>
    </source>
</evidence>
<dbReference type="Gene3D" id="3.40.309.10">
    <property type="entry name" value="Aldehyde Dehydrogenase, Chain A, domain 2"/>
    <property type="match status" value="1"/>
</dbReference>
<dbReference type="GO" id="GO:0004030">
    <property type="term" value="F:aldehyde dehydrogenase [NAD(P)+] activity"/>
    <property type="evidence" value="ECO:0007669"/>
    <property type="project" value="InterPro"/>
</dbReference>
<keyword evidence="6" id="KW-1185">Reference proteome</keyword>
<dbReference type="InterPro" id="IPR015590">
    <property type="entry name" value="Aldehyde_DH_dom"/>
</dbReference>
<sequence>MFTPINPATGEAGTPIPALTDDALEARLARAAETFVRWRTSRLDERTALLAAIADRFERDKRRLAEIAVREMGKTLKTATAEVEKCAAAFRHYAQAGPSMLESRRFETPMGPATARWLPLGPVLAIMPWNFPYWQVVRFAAPTIMAGNVGLLKHASLTQGVGAAIEETIRAAGAPDGLFQNLAIPSSRVDALIPDDRIAAVTLTGSEGAGIKVAEAAGRQLKKVVLELGGSDPFIVMPSADLDAAAKAAVAARIQNTGQSCICAKRMIVHTDVYDAFMERFEAGMRAVRAGDPMADETDMGPLSSEEQRQTVLDQLAQIREAGGRLLFGGEALPGPGAFMSAGILVDVPPASAAAQEELFGPIAMVFRARDLDAAIALANNVPFGLGSSVWTNDPDERERFERDIAAGMTAVNRMLSSTPEAPFGGIKKSGHGRELGPYGLHEFMNLKTVFG</sequence>
<organism evidence="5 6">
    <name type="scientific">Sphingomonas metalli</name>
    <dbReference type="NCBI Taxonomy" id="1779358"/>
    <lineage>
        <taxon>Bacteria</taxon>
        <taxon>Pseudomonadati</taxon>
        <taxon>Pseudomonadota</taxon>
        <taxon>Alphaproteobacteria</taxon>
        <taxon>Sphingomonadales</taxon>
        <taxon>Sphingomonadaceae</taxon>
        <taxon>Sphingomonas</taxon>
    </lineage>
</organism>
<dbReference type="PANTHER" id="PTHR43217">
    <property type="entry name" value="SUCCINATE SEMIALDEHYDE DEHYDROGENASE [NAD(P)+] SAD"/>
    <property type="match status" value="1"/>
</dbReference>
<keyword evidence="3" id="KW-0560">Oxidoreductase</keyword>
<dbReference type="RefSeq" id="WP_188656957.1">
    <property type="nucleotide sequence ID" value="NZ_BMIH01000001.1"/>
</dbReference>
<keyword evidence="2" id="KW-0521">NADP</keyword>
<dbReference type="Proteomes" id="UP000623067">
    <property type="component" value="Unassembled WGS sequence"/>
</dbReference>
<dbReference type="InterPro" id="IPR047110">
    <property type="entry name" value="GABD/Sad-like"/>
</dbReference>
<dbReference type="Pfam" id="PF00171">
    <property type="entry name" value="Aldedh"/>
    <property type="match status" value="1"/>
</dbReference>
<dbReference type="EMBL" id="BMIH01000001">
    <property type="protein sequence ID" value="GGB17438.1"/>
    <property type="molecule type" value="Genomic_DNA"/>
</dbReference>
<dbReference type="CDD" id="cd07100">
    <property type="entry name" value="ALDH_SSADH1_GabD1"/>
    <property type="match status" value="1"/>
</dbReference>
<protein>
    <submittedName>
        <fullName evidence="5">NADP-dependent succinic semialdehyde dehydrogenase</fullName>
    </submittedName>
</protein>
<evidence type="ECO:0000313" key="5">
    <source>
        <dbReference type="EMBL" id="GGB17438.1"/>
    </source>
</evidence>
<accession>A0A916SUC4</accession>
<dbReference type="Gene3D" id="3.40.605.10">
    <property type="entry name" value="Aldehyde Dehydrogenase, Chain A, domain 1"/>
    <property type="match status" value="1"/>
</dbReference>
<dbReference type="FunFam" id="3.40.309.10:FF:000009">
    <property type="entry name" value="Aldehyde dehydrogenase A"/>
    <property type="match status" value="1"/>
</dbReference>
<dbReference type="AlphaFoldDB" id="A0A916SUC4"/>
<dbReference type="InterPro" id="IPR016162">
    <property type="entry name" value="Ald_DH_N"/>
</dbReference>